<feature type="modified residue" description="N6-(pyridoxal phosphate)lysine" evidence="12">
    <location>
        <position position="583"/>
    </location>
</feature>
<evidence type="ECO:0000256" key="1">
    <source>
        <dbReference type="ARBA" id="ARBA00001933"/>
    </source>
</evidence>
<comment type="function">
    <text evidence="10 13">Allosteric enzyme that catalyzes the rate-limiting step in glycogen catabolism, the phosphorolytic cleavage of glycogen to produce glucose-1-phosphate, and plays a central role in maintaining cellular and organismal glucose homeostasis.</text>
</comment>
<evidence type="ECO:0000256" key="3">
    <source>
        <dbReference type="ARBA" id="ARBA00022553"/>
    </source>
</evidence>
<dbReference type="GO" id="GO:0008184">
    <property type="term" value="F:glycogen phosphorylase activity"/>
    <property type="evidence" value="ECO:0007669"/>
    <property type="project" value="UniProtKB-ARBA"/>
</dbReference>
<dbReference type="EC" id="2.4.1.1" evidence="13"/>
<dbReference type="GO" id="GO:0005977">
    <property type="term" value="P:glycogen metabolic process"/>
    <property type="evidence" value="ECO:0007669"/>
    <property type="project" value="UniProtKB-KW"/>
</dbReference>
<evidence type="ECO:0000313" key="14">
    <source>
        <dbReference type="EMBL" id="KAL3883673.1"/>
    </source>
</evidence>
<dbReference type="PANTHER" id="PTHR11468">
    <property type="entry name" value="GLYCOGEN PHOSPHORYLASE"/>
    <property type="match status" value="1"/>
</dbReference>
<keyword evidence="4" id="KW-0321">Glycogen metabolism</keyword>
<name>A0ABD3XFA9_SINWO</name>
<evidence type="ECO:0000256" key="12">
    <source>
        <dbReference type="PIRSR" id="PIRSR000460-1"/>
    </source>
</evidence>
<comment type="catalytic activity">
    <reaction evidence="9">
        <text>[(1-&gt;4)-alpha-D-glucosyl](n) + phosphate = [(1-&gt;4)-alpha-D-glucosyl](n-1) + alpha-D-glucose 1-phosphate</text>
        <dbReference type="Rhea" id="RHEA:41732"/>
        <dbReference type="Rhea" id="RHEA-COMP:9584"/>
        <dbReference type="Rhea" id="RHEA-COMP:9586"/>
        <dbReference type="ChEBI" id="CHEBI:15444"/>
        <dbReference type="ChEBI" id="CHEBI:43474"/>
        <dbReference type="ChEBI" id="CHEBI:58601"/>
        <dbReference type="EC" id="2.4.1.1"/>
    </reaction>
    <physiologicalReaction direction="left-to-right" evidence="9">
        <dbReference type="Rhea" id="RHEA:41733"/>
    </physiologicalReaction>
</comment>
<comment type="subunit">
    <text evidence="11">Homodimer; enzymatically active. Interacts with PPP1R3B; recruits the phosphatase PP1 which dephosphorylates and inactivates PYGL/glycogen phosphorylase.</text>
</comment>
<evidence type="ECO:0000313" key="15">
    <source>
        <dbReference type="Proteomes" id="UP001634394"/>
    </source>
</evidence>
<keyword evidence="3" id="KW-0597">Phosphoprotein</keyword>
<dbReference type="PROSITE" id="PS00102">
    <property type="entry name" value="PHOSPHORYLASE"/>
    <property type="match status" value="1"/>
</dbReference>
<dbReference type="NCBIfam" id="TIGR02093">
    <property type="entry name" value="P_ylase"/>
    <property type="match status" value="1"/>
</dbReference>
<evidence type="ECO:0000256" key="7">
    <source>
        <dbReference type="ARBA" id="ARBA00022898"/>
    </source>
</evidence>
<dbReference type="Proteomes" id="UP001634394">
    <property type="component" value="Unassembled WGS sequence"/>
</dbReference>
<comment type="similarity">
    <text evidence="2 13">Belongs to the glycogen phosphorylase family.</text>
</comment>
<evidence type="ECO:0000256" key="5">
    <source>
        <dbReference type="ARBA" id="ARBA00022676"/>
    </source>
</evidence>
<evidence type="ECO:0000256" key="11">
    <source>
        <dbReference type="ARBA" id="ARBA00046783"/>
    </source>
</evidence>
<evidence type="ECO:0000256" key="10">
    <source>
        <dbReference type="ARBA" id="ARBA00037413"/>
    </source>
</evidence>
<dbReference type="CDD" id="cd04300">
    <property type="entry name" value="GT35_Glycogen_Phosphorylase"/>
    <property type="match status" value="1"/>
</dbReference>
<dbReference type="PIRSF" id="PIRSF000460">
    <property type="entry name" value="Pprylas_GlgP"/>
    <property type="match status" value="1"/>
</dbReference>
<dbReference type="AlphaFoldDB" id="A0ABD3XFA9"/>
<keyword evidence="15" id="KW-1185">Reference proteome</keyword>
<sequence length="753" mass="86144">MNNNRLLDEDKKRKNISITGVAPNEQEENIINSFNKHLHFTLVKDRNSATNRDFFQALAHTVRDHLAGRWIRTYQHYYSKHAKGICYLSLEFYIGRSLTNTMINLGIKDSCDAAIARMGLEIEELQSMEEDAGLGNGGLGRLAACFLDSMATLGLAAYGYGIRYDYGIFTQKIVDGWQVEEPDEWLRFGNPWEVARPEYVRKVQFYGNVEQTKKGSKWVNTQTVLAVPFDTPVPGYGNNVVNVARLWSAKAPDCFNLKIFNDGAYLDAVIERNIAENISMVLYPNDNNFEGKELRLKQEYFLVSSSLQDMIRRYKANKPVNLICKTMVMTDFPDKIAIQLNDTHPALAIPELMRLLVDEEGLTWEMAWNITFRTCSYTNHTLLPEALERWPVSLMQRLLPRHLQIIYLINHYFLEDVKAKYTNDVQKLKHLSLIEEEPVKQINMAHLAIVGSHTVNGVSKIHSHLLKTETFRDFFELFPERFQNKTNGITPRRWLLLCNPDLAQLITYHIGERWIKNLEDLRKLLISNVAHVVNNDPDVGDKLKLVFLENYRVTLAEIVIPAADLSEQISLAGTEASGTGNMKFMLNGALTVGTLDGANVEMLEEVGQENIFIFGMTVDEARKIKTSCYNPYSYYFTNPVLKQALDQIRDGFFSPDDPAQFRNIFQNLISNDHYCILADFEPYVDIQKRISDIYQRPMEWAQLSLRNIAASGKFSSDRTVAEYAREIWNVEPNDTVLPTPLETPLSPSVGVDM</sequence>
<dbReference type="Pfam" id="PF00343">
    <property type="entry name" value="Phosphorylase"/>
    <property type="match status" value="2"/>
</dbReference>
<evidence type="ECO:0000256" key="8">
    <source>
        <dbReference type="ARBA" id="ARBA00023277"/>
    </source>
</evidence>
<evidence type="ECO:0000256" key="4">
    <source>
        <dbReference type="ARBA" id="ARBA00022600"/>
    </source>
</evidence>
<dbReference type="FunFam" id="3.40.50.2000:FF:000149">
    <property type="entry name" value="Glycogen phosphorylase, muscle form"/>
    <property type="match status" value="1"/>
</dbReference>
<dbReference type="InterPro" id="IPR000811">
    <property type="entry name" value="Glyco_trans_35"/>
</dbReference>
<organism evidence="14 15">
    <name type="scientific">Sinanodonta woodiana</name>
    <name type="common">Chinese pond mussel</name>
    <name type="synonym">Anodonta woodiana</name>
    <dbReference type="NCBI Taxonomy" id="1069815"/>
    <lineage>
        <taxon>Eukaryota</taxon>
        <taxon>Metazoa</taxon>
        <taxon>Spiralia</taxon>
        <taxon>Lophotrochozoa</taxon>
        <taxon>Mollusca</taxon>
        <taxon>Bivalvia</taxon>
        <taxon>Autobranchia</taxon>
        <taxon>Heteroconchia</taxon>
        <taxon>Palaeoheterodonta</taxon>
        <taxon>Unionida</taxon>
        <taxon>Unionoidea</taxon>
        <taxon>Unionidae</taxon>
        <taxon>Unioninae</taxon>
        <taxon>Sinanodonta</taxon>
    </lineage>
</organism>
<dbReference type="InterPro" id="IPR035090">
    <property type="entry name" value="Pyridoxal_P_attach_site"/>
</dbReference>
<dbReference type="FunFam" id="3.40.50.2000:FF:000197">
    <property type="entry name" value="Alpha-1,4 glucan phosphorylase"/>
    <property type="match status" value="1"/>
</dbReference>
<reference evidence="14 15" key="1">
    <citation type="submission" date="2024-11" db="EMBL/GenBank/DDBJ databases">
        <title>Chromosome-level genome assembly of the freshwater bivalve Anodonta woodiana.</title>
        <authorList>
            <person name="Chen X."/>
        </authorList>
    </citation>
    <scope>NUCLEOTIDE SEQUENCE [LARGE SCALE GENOMIC DNA]</scope>
    <source>
        <strain evidence="14">MN2024</strain>
        <tissue evidence="14">Gills</tissue>
    </source>
</reference>
<keyword evidence="7 12" id="KW-0663">Pyridoxal phosphate</keyword>
<protein>
    <recommendedName>
        <fullName evidence="13">Alpha-1,4 glucan phosphorylase</fullName>
        <ecNumber evidence="13">2.4.1.1</ecNumber>
    </recommendedName>
</protein>
<dbReference type="Gene3D" id="3.40.50.2000">
    <property type="entry name" value="Glycogen Phosphorylase B"/>
    <property type="match status" value="3"/>
</dbReference>
<comment type="cofactor">
    <cofactor evidence="1 13">
        <name>pyridoxal 5'-phosphate</name>
        <dbReference type="ChEBI" id="CHEBI:597326"/>
    </cofactor>
</comment>
<dbReference type="SUPFAM" id="SSF53756">
    <property type="entry name" value="UDP-Glycosyltransferase/glycogen phosphorylase"/>
    <property type="match status" value="1"/>
</dbReference>
<keyword evidence="6 13" id="KW-0808">Transferase</keyword>
<evidence type="ECO:0000256" key="6">
    <source>
        <dbReference type="ARBA" id="ARBA00022679"/>
    </source>
</evidence>
<gene>
    <name evidence="14" type="ORF">ACJMK2_029912</name>
</gene>
<evidence type="ECO:0000256" key="2">
    <source>
        <dbReference type="ARBA" id="ARBA00006047"/>
    </source>
</evidence>
<proteinExistence type="inferred from homology"/>
<accession>A0ABD3XFA9</accession>
<evidence type="ECO:0000256" key="9">
    <source>
        <dbReference type="ARBA" id="ARBA00036074"/>
    </source>
</evidence>
<keyword evidence="5 13" id="KW-0328">Glycosyltransferase</keyword>
<keyword evidence="8 13" id="KW-0119">Carbohydrate metabolism</keyword>
<dbReference type="InterPro" id="IPR011833">
    <property type="entry name" value="Glycg_phsphrylas"/>
</dbReference>
<evidence type="ECO:0000256" key="13">
    <source>
        <dbReference type="RuleBase" id="RU000587"/>
    </source>
</evidence>
<dbReference type="EMBL" id="JBJQND010000003">
    <property type="protein sequence ID" value="KAL3883673.1"/>
    <property type="molecule type" value="Genomic_DNA"/>
</dbReference>
<dbReference type="PANTHER" id="PTHR11468:SF3">
    <property type="entry name" value="GLYCOGEN PHOSPHORYLASE, LIVER FORM"/>
    <property type="match status" value="1"/>
</dbReference>
<comment type="caution">
    <text evidence="14">The sequence shown here is derived from an EMBL/GenBank/DDBJ whole genome shotgun (WGS) entry which is preliminary data.</text>
</comment>